<keyword evidence="2" id="KW-1185">Reference proteome</keyword>
<evidence type="ECO:0000313" key="1">
    <source>
        <dbReference type="EMBL" id="GAA6266958.1"/>
    </source>
</evidence>
<dbReference type="SUPFAM" id="SSF52540">
    <property type="entry name" value="P-loop containing nucleoside triphosphate hydrolases"/>
    <property type="match status" value="1"/>
</dbReference>
<dbReference type="EMBL" id="BAABXL010000001">
    <property type="protein sequence ID" value="GAA6266958.1"/>
    <property type="molecule type" value="Genomic_DNA"/>
</dbReference>
<gene>
    <name evidence="1" type="ORF">F130042H8_00180</name>
</gene>
<dbReference type="Proteomes" id="UP001600894">
    <property type="component" value="Unassembled WGS sequence"/>
</dbReference>
<dbReference type="Gene3D" id="3.40.50.300">
    <property type="entry name" value="P-loop containing nucleotide triphosphate hydrolases"/>
    <property type="match status" value="1"/>
</dbReference>
<sequence length="190" mass="22834">MEIVKIAVIGYSGAGKSTLAKKLGKLFRCPVLHLDRIQFEPGWKERDRGEAKRMAEEFLDENEKRGWIIDGNYTGFSQERRLKEADLIVFMNYPRWICLWQALMRSHIYRGRTREDMGDGCIEKMDWEFAWWILHKGRNRRKRRQYREIIERYQEKALVVRNRRQLRRVMIQMVERRKDRLSAGGGGRNA</sequence>
<dbReference type="InterPro" id="IPR052922">
    <property type="entry name" value="Cytidylate_Kinase-2"/>
</dbReference>
<dbReference type="InterPro" id="IPR027417">
    <property type="entry name" value="P-loop_NTPase"/>
</dbReference>
<name>A0ABQ0ASE9_9FIRM</name>
<protein>
    <submittedName>
        <fullName evidence="1">DNA topology modulation protein</fullName>
    </submittedName>
</protein>
<dbReference type="PANTHER" id="PTHR37816:SF3">
    <property type="entry name" value="MODULATES DNA TOPOLOGY"/>
    <property type="match status" value="1"/>
</dbReference>
<organism evidence="1 2">
    <name type="scientific">Enterocloster alcoholdehydrogenati</name>
    <dbReference type="NCBI Taxonomy" id="2547410"/>
    <lineage>
        <taxon>Bacteria</taxon>
        <taxon>Bacillati</taxon>
        <taxon>Bacillota</taxon>
        <taxon>Clostridia</taxon>
        <taxon>Lachnospirales</taxon>
        <taxon>Lachnospiraceae</taxon>
        <taxon>Enterocloster</taxon>
    </lineage>
</organism>
<comment type="caution">
    <text evidence="1">The sequence shown here is derived from an EMBL/GenBank/DDBJ whole genome shotgun (WGS) entry which is preliminary data.</text>
</comment>
<proteinExistence type="predicted"/>
<accession>A0ABQ0ASE9</accession>
<reference evidence="1 2" key="1">
    <citation type="submission" date="2024-04" db="EMBL/GenBank/DDBJ databases">
        <title>Defined microbial consortia suppress multidrug-resistant proinflammatory Enterobacteriaceae via ecological control.</title>
        <authorList>
            <person name="Furuichi M."/>
            <person name="Kawaguchi T."/>
            <person name="Pust M."/>
            <person name="Yasuma K."/>
            <person name="Plichta D."/>
            <person name="Hasegawa N."/>
            <person name="Ohya T."/>
            <person name="Bhattarai S."/>
            <person name="Sasajima S."/>
            <person name="Aoto Y."/>
            <person name="Tuganbaev T."/>
            <person name="Yaginuma M."/>
            <person name="Ueda M."/>
            <person name="Okahashi N."/>
            <person name="Amafuji K."/>
            <person name="Kiridooshi Y."/>
            <person name="Sugita K."/>
            <person name="Strazar M."/>
            <person name="Skelly A."/>
            <person name="Suda W."/>
            <person name="Hattori M."/>
            <person name="Nakamoto N."/>
            <person name="Caballero S."/>
            <person name="Norman J."/>
            <person name="Olle B."/>
            <person name="Tanoue T."/>
            <person name="Arita M."/>
            <person name="Bucci V."/>
            <person name="Atarashi K."/>
            <person name="Xavier R."/>
            <person name="Honda K."/>
        </authorList>
    </citation>
    <scope>NUCLEOTIDE SEQUENCE [LARGE SCALE GENOMIC DNA]</scope>
    <source>
        <strain evidence="2">f13</strain>
    </source>
</reference>
<evidence type="ECO:0000313" key="2">
    <source>
        <dbReference type="Proteomes" id="UP001600894"/>
    </source>
</evidence>
<dbReference type="RefSeq" id="WP_330589223.1">
    <property type="nucleotide sequence ID" value="NZ_BAABXL010000001.1"/>
</dbReference>
<dbReference type="PANTHER" id="PTHR37816">
    <property type="entry name" value="YALI0E33011P"/>
    <property type="match status" value="1"/>
</dbReference>